<dbReference type="Pfam" id="PF00756">
    <property type="entry name" value="Esterase"/>
    <property type="match status" value="1"/>
</dbReference>
<dbReference type="EMBL" id="BAAAND010000008">
    <property type="protein sequence ID" value="GAA1598907.1"/>
    <property type="molecule type" value="Genomic_DNA"/>
</dbReference>
<dbReference type="SUPFAM" id="SSF53474">
    <property type="entry name" value="alpha/beta-Hydrolases"/>
    <property type="match status" value="1"/>
</dbReference>
<dbReference type="InterPro" id="IPR029058">
    <property type="entry name" value="AB_hydrolase_fold"/>
</dbReference>
<organism evidence="2 3">
    <name type="scientific">Kribbella karoonensis</name>
    <dbReference type="NCBI Taxonomy" id="324851"/>
    <lineage>
        <taxon>Bacteria</taxon>
        <taxon>Bacillati</taxon>
        <taxon>Actinomycetota</taxon>
        <taxon>Actinomycetes</taxon>
        <taxon>Propionibacteriales</taxon>
        <taxon>Kribbellaceae</taxon>
        <taxon>Kribbella</taxon>
    </lineage>
</organism>
<dbReference type="Proteomes" id="UP001500190">
    <property type="component" value="Unassembled WGS sequence"/>
</dbReference>
<keyword evidence="1" id="KW-0812">Transmembrane</keyword>
<protein>
    <submittedName>
        <fullName evidence="2">Alpha/beta hydrolase-fold protein</fullName>
    </submittedName>
</protein>
<dbReference type="InterPro" id="IPR050583">
    <property type="entry name" value="Mycobacterial_A85_antigen"/>
</dbReference>
<proteinExistence type="predicted"/>
<feature type="transmembrane region" description="Helical" evidence="1">
    <location>
        <begin position="101"/>
        <end position="122"/>
    </location>
</feature>
<gene>
    <name evidence="2" type="ORF">GCM10009742_53180</name>
</gene>
<comment type="caution">
    <text evidence="2">The sequence shown here is derived from an EMBL/GenBank/DDBJ whole genome shotgun (WGS) entry which is preliminary data.</text>
</comment>
<accession>A0ABP4Q2H8</accession>
<feature type="transmembrane region" description="Helical" evidence="1">
    <location>
        <begin position="36"/>
        <end position="53"/>
    </location>
</feature>
<evidence type="ECO:0000313" key="2">
    <source>
        <dbReference type="EMBL" id="GAA1598907.1"/>
    </source>
</evidence>
<keyword evidence="2" id="KW-0378">Hydrolase</keyword>
<dbReference type="PANTHER" id="PTHR48098:SF1">
    <property type="entry name" value="DIACYLGLYCEROL ACYLTRANSFERASE_MYCOLYLTRANSFERASE AG85A"/>
    <property type="match status" value="1"/>
</dbReference>
<keyword evidence="3" id="KW-1185">Reference proteome</keyword>
<evidence type="ECO:0000313" key="3">
    <source>
        <dbReference type="Proteomes" id="UP001500190"/>
    </source>
</evidence>
<evidence type="ECO:0000256" key="1">
    <source>
        <dbReference type="SAM" id="Phobius"/>
    </source>
</evidence>
<sequence>MLGVSLLGGWLPVGAEVLAGVALLLAIGWRDRQWRLRWLPLAGVLAVVVTLVLERESATLLGITDPLPAAVWIWLGAAIGAVLVLVVGWRSATWWRRGGAVLAVVLAAFVCANQVNQFVGYYPTVGAVWNDWTHAPLPGVTSIGSVRAHPPTDGHVLAEGKLVGVTIPPTYSGFKHREEYVYLPPTWFRGPAYRRTVPIVELVGGERGGPADWVRLGNAVQIANSYAAAHAGYAPILVFVDATGGFSNDTECVNGPRGRAEDHLVRDVPRYVVTTFGASADPNRWGVAGFSMGGTCAFGLVVEHPDVFRHFVDISGDLAPNSGNPQRTLADLYGGSTKDRALHDPMTVMRTHGPYTAVSGLFLVSNTETIHIREAGDLSRAAARVGIGTRLVVSPGSHVWQFAAPAFGQAFPWFVNQLTPNVPHHVGAA</sequence>
<reference evidence="3" key="1">
    <citation type="journal article" date="2019" name="Int. J. Syst. Evol. Microbiol.">
        <title>The Global Catalogue of Microorganisms (GCM) 10K type strain sequencing project: providing services to taxonomists for standard genome sequencing and annotation.</title>
        <authorList>
            <consortium name="The Broad Institute Genomics Platform"/>
            <consortium name="The Broad Institute Genome Sequencing Center for Infectious Disease"/>
            <person name="Wu L."/>
            <person name="Ma J."/>
        </authorList>
    </citation>
    <scope>NUCLEOTIDE SEQUENCE [LARGE SCALE GENOMIC DNA]</scope>
    <source>
        <strain evidence="3">JCM 14304</strain>
    </source>
</reference>
<dbReference type="RefSeq" id="WP_344196039.1">
    <property type="nucleotide sequence ID" value="NZ_BAAAND010000008.1"/>
</dbReference>
<feature type="transmembrane region" description="Helical" evidence="1">
    <location>
        <begin position="6"/>
        <end position="29"/>
    </location>
</feature>
<dbReference type="PANTHER" id="PTHR48098">
    <property type="entry name" value="ENTEROCHELIN ESTERASE-RELATED"/>
    <property type="match status" value="1"/>
</dbReference>
<feature type="transmembrane region" description="Helical" evidence="1">
    <location>
        <begin position="69"/>
        <end position="89"/>
    </location>
</feature>
<keyword evidence="1" id="KW-1133">Transmembrane helix</keyword>
<name>A0ABP4Q2H8_9ACTN</name>
<keyword evidence="1" id="KW-0472">Membrane</keyword>
<dbReference type="InterPro" id="IPR000801">
    <property type="entry name" value="Esterase-like"/>
</dbReference>
<dbReference type="GO" id="GO:0016787">
    <property type="term" value="F:hydrolase activity"/>
    <property type="evidence" value="ECO:0007669"/>
    <property type="project" value="UniProtKB-KW"/>
</dbReference>
<dbReference type="Gene3D" id="3.40.50.1820">
    <property type="entry name" value="alpha/beta hydrolase"/>
    <property type="match status" value="1"/>
</dbReference>